<feature type="region of interest" description="Disordered" evidence="1">
    <location>
        <begin position="81"/>
        <end position="101"/>
    </location>
</feature>
<dbReference type="OrthoDB" id="10051892at2759"/>
<gene>
    <name evidence="2" type="ORF">SISNIDRAFT_413834</name>
</gene>
<name>A0A164SQ77_9AGAM</name>
<sequence length="552" mass="61589">MVILGPVSLWCSFLPGCCQKKIAEFTALNDLDSLRKPRNGKLIDGTAVIAGGSISGLLTARVCSSHFSRVLVVEPEPCASTTDGRSHRARFPKGENQKRHNPRTRIPQYIAPHNYKVFTYLALKEMFPELEAECLKIDSNTIMPCHLQFHPSGRHVKSPVSFYKGTLPKFLAITRHGYETLLRNLLKMTCPNVEFVVGTVTGLNIAGHPAGDATQSIVRSVTIRSQEGLEVTEPTALVVDCTGSSTAAIKWLSSLPDSVIVPKQVHDPKMRYTNCEYIVDPAIMEKVDFPGGYANASMIYLFHPDYRMEHRTLLIWKREQNALQFVCGGWDLTDRPRSIADLRNFMRRIKSAEPLPDHLFQIMDALEDNECDRSATYNDIRASPSHFVKFHQVVDKLPSNLIAIGDSVIKLNPVKGQGCTKAMIGAVTLSAVLHECNQIPNTKYFQRTLPSDFGKIFWSRQNKRTQSIWESFKHEDYGWNTTIPAEGESLSQGAFMRWYTRNLFSVASKNEDVAAVVYNCAMFLAPGSDVLAPGIVLRIAWAGLKVGSLDIA</sequence>
<protein>
    <recommendedName>
        <fullName evidence="4">FAD/NAD(P)-binding domain-containing protein</fullName>
    </recommendedName>
</protein>
<dbReference type="Proteomes" id="UP000076722">
    <property type="component" value="Unassembled WGS sequence"/>
</dbReference>
<evidence type="ECO:0008006" key="4">
    <source>
        <dbReference type="Google" id="ProtNLM"/>
    </source>
</evidence>
<proteinExistence type="predicted"/>
<dbReference type="EMBL" id="KV419414">
    <property type="protein sequence ID" value="KZS91698.1"/>
    <property type="molecule type" value="Genomic_DNA"/>
</dbReference>
<dbReference type="Gene3D" id="3.50.50.60">
    <property type="entry name" value="FAD/NAD(P)-binding domain"/>
    <property type="match status" value="1"/>
</dbReference>
<dbReference type="AlphaFoldDB" id="A0A164SQ77"/>
<organism evidence="2 3">
    <name type="scientific">Sistotremastrum niveocremeum HHB9708</name>
    <dbReference type="NCBI Taxonomy" id="1314777"/>
    <lineage>
        <taxon>Eukaryota</taxon>
        <taxon>Fungi</taxon>
        <taxon>Dikarya</taxon>
        <taxon>Basidiomycota</taxon>
        <taxon>Agaricomycotina</taxon>
        <taxon>Agaricomycetes</taxon>
        <taxon>Sistotremastrales</taxon>
        <taxon>Sistotremastraceae</taxon>
        <taxon>Sertulicium</taxon>
        <taxon>Sertulicium niveocremeum</taxon>
    </lineage>
</organism>
<evidence type="ECO:0000256" key="1">
    <source>
        <dbReference type="SAM" id="MobiDB-lite"/>
    </source>
</evidence>
<keyword evidence="3" id="KW-1185">Reference proteome</keyword>
<dbReference type="InterPro" id="IPR036188">
    <property type="entry name" value="FAD/NAD-bd_sf"/>
</dbReference>
<reference evidence="2 3" key="1">
    <citation type="journal article" date="2016" name="Mol. Biol. Evol.">
        <title>Comparative Genomics of Early-Diverging Mushroom-Forming Fungi Provides Insights into the Origins of Lignocellulose Decay Capabilities.</title>
        <authorList>
            <person name="Nagy L.G."/>
            <person name="Riley R."/>
            <person name="Tritt A."/>
            <person name="Adam C."/>
            <person name="Daum C."/>
            <person name="Floudas D."/>
            <person name="Sun H."/>
            <person name="Yadav J.S."/>
            <person name="Pangilinan J."/>
            <person name="Larsson K.H."/>
            <person name="Matsuura K."/>
            <person name="Barry K."/>
            <person name="Labutti K."/>
            <person name="Kuo R."/>
            <person name="Ohm R.A."/>
            <person name="Bhattacharya S.S."/>
            <person name="Shirouzu T."/>
            <person name="Yoshinaga Y."/>
            <person name="Martin F.M."/>
            <person name="Grigoriev I.V."/>
            <person name="Hibbett D.S."/>
        </authorList>
    </citation>
    <scope>NUCLEOTIDE SEQUENCE [LARGE SCALE GENOMIC DNA]</scope>
    <source>
        <strain evidence="2 3">HHB9708</strain>
    </source>
</reference>
<evidence type="ECO:0000313" key="3">
    <source>
        <dbReference type="Proteomes" id="UP000076722"/>
    </source>
</evidence>
<dbReference type="SUPFAM" id="SSF51905">
    <property type="entry name" value="FAD/NAD(P)-binding domain"/>
    <property type="match status" value="1"/>
</dbReference>
<evidence type="ECO:0000313" key="2">
    <source>
        <dbReference type="EMBL" id="KZS91698.1"/>
    </source>
</evidence>
<accession>A0A164SQ77</accession>